<organism evidence="1 2">
    <name type="scientific">Zarconia navalis LEGE 11467</name>
    <dbReference type="NCBI Taxonomy" id="1828826"/>
    <lineage>
        <taxon>Bacteria</taxon>
        <taxon>Bacillati</taxon>
        <taxon>Cyanobacteriota</taxon>
        <taxon>Cyanophyceae</taxon>
        <taxon>Oscillatoriophycideae</taxon>
        <taxon>Oscillatoriales</taxon>
        <taxon>Oscillatoriales incertae sedis</taxon>
        <taxon>Zarconia</taxon>
        <taxon>Zarconia navalis</taxon>
    </lineage>
</organism>
<comment type="caution">
    <text evidence="1">The sequence shown here is derived from an EMBL/GenBank/DDBJ whole genome shotgun (WGS) entry which is preliminary data.</text>
</comment>
<dbReference type="AlphaFoldDB" id="A0A928Z844"/>
<dbReference type="Proteomes" id="UP000621799">
    <property type="component" value="Unassembled WGS sequence"/>
</dbReference>
<dbReference type="GO" id="GO:0008781">
    <property type="term" value="F:N-acylneuraminate cytidylyltransferase activity"/>
    <property type="evidence" value="ECO:0007669"/>
    <property type="project" value="TreeGrafter"/>
</dbReference>
<name>A0A928Z844_9CYAN</name>
<dbReference type="InterPro" id="IPR029044">
    <property type="entry name" value="Nucleotide-diphossugar_trans"/>
</dbReference>
<dbReference type="EMBL" id="JADEXN010000010">
    <property type="protein sequence ID" value="MBE9039446.1"/>
    <property type="molecule type" value="Genomic_DNA"/>
</dbReference>
<keyword evidence="1" id="KW-0808">Transferase</keyword>
<evidence type="ECO:0000313" key="1">
    <source>
        <dbReference type="EMBL" id="MBE9039446.1"/>
    </source>
</evidence>
<dbReference type="SUPFAM" id="SSF53448">
    <property type="entry name" value="Nucleotide-diphospho-sugar transferases"/>
    <property type="match status" value="1"/>
</dbReference>
<gene>
    <name evidence="1" type="ORF">IQ235_01375</name>
</gene>
<dbReference type="Pfam" id="PF02348">
    <property type="entry name" value="CTP_transf_3"/>
    <property type="match status" value="1"/>
</dbReference>
<dbReference type="InterPro" id="IPR003329">
    <property type="entry name" value="Cytidylyl_trans"/>
</dbReference>
<evidence type="ECO:0000313" key="2">
    <source>
        <dbReference type="Proteomes" id="UP000621799"/>
    </source>
</evidence>
<dbReference type="Gene3D" id="3.90.550.10">
    <property type="entry name" value="Spore Coat Polysaccharide Biosynthesis Protein SpsA, Chain A"/>
    <property type="match status" value="1"/>
</dbReference>
<protein>
    <submittedName>
        <fullName evidence="1">Acylneuraminate cytidylyltransferase family protein</fullName>
    </submittedName>
</protein>
<keyword evidence="2" id="KW-1185">Reference proteome</keyword>
<dbReference type="InterPro" id="IPR050793">
    <property type="entry name" value="CMP-NeuNAc_synthase"/>
</dbReference>
<proteinExistence type="predicted"/>
<dbReference type="CDD" id="cd02513">
    <property type="entry name" value="CMP-NeuAc_Synthase"/>
    <property type="match status" value="1"/>
</dbReference>
<reference evidence="1" key="1">
    <citation type="submission" date="2020-10" db="EMBL/GenBank/DDBJ databases">
        <authorList>
            <person name="Castelo-Branco R."/>
            <person name="Eusebio N."/>
            <person name="Adriana R."/>
            <person name="Vieira A."/>
            <person name="Brugerolle De Fraissinette N."/>
            <person name="Rezende De Castro R."/>
            <person name="Schneider M.P."/>
            <person name="Vasconcelos V."/>
            <person name="Leao P.N."/>
        </authorList>
    </citation>
    <scope>NUCLEOTIDE SEQUENCE</scope>
    <source>
        <strain evidence="1">LEGE 11467</strain>
    </source>
</reference>
<dbReference type="PANTHER" id="PTHR21485:SF6">
    <property type="entry name" value="N-ACYLNEURAMINATE CYTIDYLYLTRANSFERASE-RELATED"/>
    <property type="match status" value="1"/>
</dbReference>
<keyword evidence="1" id="KW-0548">Nucleotidyltransferase</keyword>
<sequence length="237" mass="26542">MTKPKRLCTICARGGSKGVKNKNIRPLRGKPLLAYSIQQAKESGLFDEIALSSDSQEILEIGQQWGASRLIERPHELATDEAGKLPAIQHCVETVESILGTRFSVIVDLAVTSPLRLVQDIHEAVLLLESQQVSNVLSGSISHCSPYFNLVEVNEERVVHLSKSTNPPIVRRQDAPVSYELNGSVYVWSREGLMNQNSLFLPTTKIFVMPYERSIDIDTEIDFTLIELLLQKEIKFN</sequence>
<dbReference type="PANTHER" id="PTHR21485">
    <property type="entry name" value="HAD SUPERFAMILY MEMBERS CMAS AND KDSC"/>
    <property type="match status" value="1"/>
</dbReference>
<accession>A0A928Z844</accession>